<evidence type="ECO:0008006" key="3">
    <source>
        <dbReference type="Google" id="ProtNLM"/>
    </source>
</evidence>
<organism evidence="1 2">
    <name type="scientific">Larinioides sclopetarius</name>
    <dbReference type="NCBI Taxonomy" id="280406"/>
    <lineage>
        <taxon>Eukaryota</taxon>
        <taxon>Metazoa</taxon>
        <taxon>Ecdysozoa</taxon>
        <taxon>Arthropoda</taxon>
        <taxon>Chelicerata</taxon>
        <taxon>Arachnida</taxon>
        <taxon>Araneae</taxon>
        <taxon>Araneomorphae</taxon>
        <taxon>Entelegynae</taxon>
        <taxon>Araneoidea</taxon>
        <taxon>Araneidae</taxon>
        <taxon>Larinioides</taxon>
    </lineage>
</organism>
<evidence type="ECO:0000313" key="1">
    <source>
        <dbReference type="EMBL" id="CAL1282051.1"/>
    </source>
</evidence>
<dbReference type="EMBL" id="CAXIEN010000152">
    <property type="protein sequence ID" value="CAL1282051.1"/>
    <property type="molecule type" value="Genomic_DNA"/>
</dbReference>
<protein>
    <recommendedName>
        <fullName evidence="3">Maturase K</fullName>
    </recommendedName>
</protein>
<dbReference type="Proteomes" id="UP001497382">
    <property type="component" value="Unassembled WGS sequence"/>
</dbReference>
<accession>A0AAV2AEN2</accession>
<comment type="caution">
    <text evidence="1">The sequence shown here is derived from an EMBL/GenBank/DDBJ whole genome shotgun (WGS) entry which is preliminary data.</text>
</comment>
<keyword evidence="2" id="KW-1185">Reference proteome</keyword>
<dbReference type="AlphaFoldDB" id="A0AAV2AEN2"/>
<proteinExistence type="predicted"/>
<name>A0AAV2AEN2_9ARAC</name>
<gene>
    <name evidence="1" type="ORF">LARSCL_LOCUS11931</name>
</gene>
<reference evidence="1 2" key="1">
    <citation type="submission" date="2024-04" db="EMBL/GenBank/DDBJ databases">
        <authorList>
            <person name="Rising A."/>
            <person name="Reimegard J."/>
            <person name="Sonavane S."/>
            <person name="Akerstrom W."/>
            <person name="Nylinder S."/>
            <person name="Hedman E."/>
            <person name="Kallberg Y."/>
        </authorList>
    </citation>
    <scope>NUCLEOTIDE SEQUENCE [LARGE SCALE GENOMIC DNA]</scope>
</reference>
<sequence>MQNSEEERRCIQVSENFLRDLLQNAGKKEEYFQY</sequence>
<evidence type="ECO:0000313" key="2">
    <source>
        <dbReference type="Proteomes" id="UP001497382"/>
    </source>
</evidence>